<sequence>MEVTREQFSFPSYQDHQPVAAYVYLPPQRPYRGVVQISHGMCEYILRYEPFCQFLAQAGFVVCGADHLGHGQTAPDKSALGLLGEKSGHLFLTENLNLLCDLMRSRFADLPYFLLGHSMGSFVARDFLAKYGYKLQGALISGTSGGNSLAGLGIAVAKALIFLTGGKKPSRLLTAMAFGSYNKRFEKRTRYDWLSRDEAVVDAYVADAYCNFMFTARGYLDLFTVLQRVSQPEWAGCVPKELPVLLFAGEEDPVGDYGQGVKAVYDRLQRAGLRRVELKLYPGGRHEMLNEINRQEVYADVRAFLESCL</sequence>
<keyword evidence="2" id="KW-0378">Hydrolase</keyword>
<dbReference type="EC" id="3.1.1.-" evidence="2"/>
<dbReference type="EMBL" id="FMHG01000002">
    <property type="protein sequence ID" value="SCJ85787.1"/>
    <property type="molecule type" value="Genomic_DNA"/>
</dbReference>
<dbReference type="InterPro" id="IPR051044">
    <property type="entry name" value="MAG_DAG_Lipase"/>
</dbReference>
<dbReference type="Pfam" id="PF12146">
    <property type="entry name" value="Hydrolase_4"/>
    <property type="match status" value="1"/>
</dbReference>
<dbReference type="PANTHER" id="PTHR11614">
    <property type="entry name" value="PHOSPHOLIPASE-RELATED"/>
    <property type="match status" value="1"/>
</dbReference>
<reference evidence="2" key="1">
    <citation type="submission" date="2015-09" db="EMBL/GenBank/DDBJ databases">
        <authorList>
            <consortium name="Pathogen Informatics"/>
        </authorList>
    </citation>
    <scope>NUCLEOTIDE SEQUENCE</scope>
    <source>
        <strain evidence="2">2789STDY5834896</strain>
    </source>
</reference>
<dbReference type="AlphaFoldDB" id="A0A1C6JUT3"/>
<gene>
    <name evidence="2" type="primary">ytpA</name>
    <name evidence="2" type="ORF">SAMEA3545359_02290</name>
</gene>
<dbReference type="InterPro" id="IPR029058">
    <property type="entry name" value="AB_hydrolase_fold"/>
</dbReference>
<dbReference type="SUPFAM" id="SSF53474">
    <property type="entry name" value="alpha/beta-Hydrolases"/>
    <property type="match status" value="1"/>
</dbReference>
<organism evidence="2">
    <name type="scientific">uncultured Anaerotruncus sp</name>
    <dbReference type="NCBI Taxonomy" id="905011"/>
    <lineage>
        <taxon>Bacteria</taxon>
        <taxon>Bacillati</taxon>
        <taxon>Bacillota</taxon>
        <taxon>Clostridia</taxon>
        <taxon>Eubacteriales</taxon>
        <taxon>Oscillospiraceae</taxon>
        <taxon>Anaerotruncus</taxon>
        <taxon>environmental samples</taxon>
    </lineage>
</organism>
<protein>
    <submittedName>
        <fullName evidence="2">Phospholipase ytpA</fullName>
        <ecNumber evidence="2">3.1.1.-</ecNumber>
    </submittedName>
</protein>
<proteinExistence type="predicted"/>
<evidence type="ECO:0000259" key="1">
    <source>
        <dbReference type="Pfam" id="PF12146"/>
    </source>
</evidence>
<dbReference type="GO" id="GO:0016787">
    <property type="term" value="F:hydrolase activity"/>
    <property type="evidence" value="ECO:0007669"/>
    <property type="project" value="UniProtKB-KW"/>
</dbReference>
<name>A0A1C6JUT3_9FIRM</name>
<dbReference type="InterPro" id="IPR022742">
    <property type="entry name" value="Hydrolase_4"/>
</dbReference>
<feature type="domain" description="Serine aminopeptidase S33" evidence="1">
    <location>
        <begin position="31"/>
        <end position="292"/>
    </location>
</feature>
<accession>A0A1C6JUT3</accession>
<dbReference type="Gene3D" id="3.40.50.1820">
    <property type="entry name" value="alpha/beta hydrolase"/>
    <property type="match status" value="1"/>
</dbReference>
<evidence type="ECO:0000313" key="2">
    <source>
        <dbReference type="EMBL" id="SCJ85787.1"/>
    </source>
</evidence>